<evidence type="ECO:0000313" key="5">
    <source>
        <dbReference type="Proteomes" id="UP000253034"/>
    </source>
</evidence>
<feature type="domain" description="Impact N-terminal" evidence="2">
    <location>
        <begin position="19"/>
        <end position="121"/>
    </location>
</feature>
<dbReference type="Pfam" id="PF09186">
    <property type="entry name" value="DUF1949"/>
    <property type="match status" value="1"/>
</dbReference>
<dbReference type="InterPro" id="IPR015796">
    <property type="entry name" value="Impact_YigZ-like"/>
</dbReference>
<dbReference type="InterPro" id="IPR020569">
    <property type="entry name" value="UPF0029_Impact_CS"/>
</dbReference>
<dbReference type="EMBL" id="QPJT01000005">
    <property type="protein sequence ID" value="RCX18309.1"/>
    <property type="molecule type" value="Genomic_DNA"/>
</dbReference>
<organism evidence="4 5">
    <name type="scientific">Anaerobacterium chartisolvens</name>
    <dbReference type="NCBI Taxonomy" id="1297424"/>
    <lineage>
        <taxon>Bacteria</taxon>
        <taxon>Bacillati</taxon>
        <taxon>Bacillota</taxon>
        <taxon>Clostridia</taxon>
        <taxon>Eubacteriales</taxon>
        <taxon>Oscillospiraceae</taxon>
        <taxon>Anaerobacterium</taxon>
    </lineage>
</organism>
<dbReference type="Gene3D" id="3.30.230.30">
    <property type="entry name" value="Impact, N-terminal domain"/>
    <property type="match status" value="1"/>
</dbReference>
<sequence>MQKEYKTVLSTASSEYEEKKSKFIASVSPAGTEEEALGFINSLKSKYWDASHNVYAYCIGGNNTVQRFSDDGEPSGTAGMPVMEVIKRMELQNLAVVVTRYFGGTLLGAAGLIRAYGKSAAMGIEAAGIIRRQLCRTVNIITEYTLFGRIRNFVSSKGYIIRDVIYSEDVEIILSVPQDDAERVIGELDELTNARAVAQAGEVLYVSTDMDGSVIK</sequence>
<comment type="similarity">
    <text evidence="1">Belongs to the IMPACT family.</text>
</comment>
<dbReference type="OrthoDB" id="9813771at2"/>
<dbReference type="InterPro" id="IPR001498">
    <property type="entry name" value="Impact_N"/>
</dbReference>
<proteinExistence type="inferred from homology"/>
<dbReference type="PANTHER" id="PTHR16301">
    <property type="entry name" value="IMPACT-RELATED"/>
    <property type="match status" value="1"/>
</dbReference>
<gene>
    <name evidence="4" type="ORF">DFR58_10568</name>
</gene>
<accession>A0A369B9U6</accession>
<evidence type="ECO:0000259" key="3">
    <source>
        <dbReference type="Pfam" id="PF09186"/>
    </source>
</evidence>
<dbReference type="SUPFAM" id="SSF54980">
    <property type="entry name" value="EF-G C-terminal domain-like"/>
    <property type="match status" value="1"/>
</dbReference>
<keyword evidence="5" id="KW-1185">Reference proteome</keyword>
<dbReference type="InterPro" id="IPR036956">
    <property type="entry name" value="Impact_N_sf"/>
</dbReference>
<dbReference type="InterPro" id="IPR015269">
    <property type="entry name" value="UPF0029_Impact_C"/>
</dbReference>
<dbReference type="PANTHER" id="PTHR16301:SF20">
    <property type="entry name" value="IMPACT FAMILY MEMBER YIGZ"/>
    <property type="match status" value="1"/>
</dbReference>
<evidence type="ECO:0000256" key="1">
    <source>
        <dbReference type="ARBA" id="ARBA00007665"/>
    </source>
</evidence>
<dbReference type="Proteomes" id="UP000253034">
    <property type="component" value="Unassembled WGS sequence"/>
</dbReference>
<dbReference type="RefSeq" id="WP_114296858.1">
    <property type="nucleotide sequence ID" value="NZ_QPJT01000005.1"/>
</dbReference>
<comment type="caution">
    <text evidence="4">The sequence shown here is derived from an EMBL/GenBank/DDBJ whole genome shotgun (WGS) entry which is preliminary data.</text>
</comment>
<evidence type="ECO:0000259" key="2">
    <source>
        <dbReference type="Pfam" id="PF01205"/>
    </source>
</evidence>
<dbReference type="AlphaFoldDB" id="A0A369B9U6"/>
<name>A0A369B9U6_9FIRM</name>
<dbReference type="SUPFAM" id="SSF54211">
    <property type="entry name" value="Ribosomal protein S5 domain 2-like"/>
    <property type="match status" value="1"/>
</dbReference>
<reference evidence="4 5" key="1">
    <citation type="submission" date="2018-07" db="EMBL/GenBank/DDBJ databases">
        <title>Genomic Encyclopedia of Type Strains, Phase IV (KMG-IV): sequencing the most valuable type-strain genomes for metagenomic binning, comparative biology and taxonomic classification.</title>
        <authorList>
            <person name="Goeker M."/>
        </authorList>
    </citation>
    <scope>NUCLEOTIDE SEQUENCE [LARGE SCALE GENOMIC DNA]</scope>
    <source>
        <strain evidence="4 5">DSM 27016</strain>
    </source>
</reference>
<feature type="domain" description="UPF0029" evidence="3">
    <location>
        <begin position="142"/>
        <end position="195"/>
    </location>
</feature>
<dbReference type="InterPro" id="IPR020568">
    <property type="entry name" value="Ribosomal_Su5_D2-typ_SF"/>
</dbReference>
<dbReference type="InterPro" id="IPR023582">
    <property type="entry name" value="Impact"/>
</dbReference>
<dbReference type="PROSITE" id="PS00910">
    <property type="entry name" value="UPF0029"/>
    <property type="match status" value="1"/>
</dbReference>
<dbReference type="InterPro" id="IPR035647">
    <property type="entry name" value="EFG_III/V"/>
</dbReference>
<dbReference type="GO" id="GO:0006446">
    <property type="term" value="P:regulation of translational initiation"/>
    <property type="evidence" value="ECO:0007669"/>
    <property type="project" value="TreeGrafter"/>
</dbReference>
<evidence type="ECO:0000313" key="4">
    <source>
        <dbReference type="EMBL" id="RCX18309.1"/>
    </source>
</evidence>
<dbReference type="Pfam" id="PF01205">
    <property type="entry name" value="Impact_N"/>
    <property type="match status" value="1"/>
</dbReference>
<dbReference type="GO" id="GO:0005737">
    <property type="term" value="C:cytoplasm"/>
    <property type="evidence" value="ECO:0007669"/>
    <property type="project" value="TreeGrafter"/>
</dbReference>
<protein>
    <submittedName>
        <fullName evidence="4">Putative YigZ family protein</fullName>
    </submittedName>
</protein>
<dbReference type="NCBIfam" id="TIGR00257">
    <property type="entry name" value="IMPACT_YIGZ"/>
    <property type="match status" value="1"/>
</dbReference>